<dbReference type="SUPFAM" id="SSF52540">
    <property type="entry name" value="P-loop containing nucleoside triphosphate hydrolases"/>
    <property type="match status" value="1"/>
</dbReference>
<evidence type="ECO:0000313" key="6">
    <source>
        <dbReference type="EMBL" id="KAH9422311.1"/>
    </source>
</evidence>
<dbReference type="InterPro" id="IPR000863">
    <property type="entry name" value="Sulfotransferase_dom"/>
</dbReference>
<dbReference type="InterPro" id="IPR001310">
    <property type="entry name" value="Histidine_triad_HIT"/>
</dbReference>
<gene>
    <name evidence="6" type="primary">HS3ST5</name>
    <name evidence="6" type="ORF">DERP_002608</name>
</gene>
<dbReference type="Pfam" id="PF00685">
    <property type="entry name" value="Sulfotransfer_1"/>
    <property type="match status" value="1"/>
</dbReference>
<comment type="caution">
    <text evidence="6">The sequence shown here is derived from an EMBL/GenBank/DDBJ whole genome shotgun (WGS) entry which is preliminary data.</text>
</comment>
<evidence type="ECO:0000256" key="1">
    <source>
        <dbReference type="ARBA" id="ARBA00022679"/>
    </source>
</evidence>
<keyword evidence="4" id="KW-0812">Transmembrane</keyword>
<evidence type="ECO:0000256" key="4">
    <source>
        <dbReference type="SAM" id="Phobius"/>
    </source>
</evidence>
<dbReference type="EMBL" id="NJHN03000037">
    <property type="protein sequence ID" value="KAH9422311.1"/>
    <property type="molecule type" value="Genomic_DNA"/>
</dbReference>
<dbReference type="Proteomes" id="UP000887458">
    <property type="component" value="Unassembled WGS sequence"/>
</dbReference>
<evidence type="ECO:0000259" key="5">
    <source>
        <dbReference type="PROSITE" id="PS51084"/>
    </source>
</evidence>
<dbReference type="InterPro" id="IPR027417">
    <property type="entry name" value="P-loop_NTPase"/>
</dbReference>
<dbReference type="Pfam" id="PF11969">
    <property type="entry name" value="DcpS_C"/>
    <property type="match status" value="1"/>
</dbReference>
<proteinExistence type="predicted"/>
<feature type="domain" description="HIT" evidence="5">
    <location>
        <begin position="12"/>
        <end position="124"/>
    </location>
</feature>
<accession>A0ABQ8JI71</accession>
<dbReference type="InterPro" id="IPR011146">
    <property type="entry name" value="HIT-like"/>
</dbReference>
<dbReference type="InterPro" id="IPR036265">
    <property type="entry name" value="HIT-like_sf"/>
</dbReference>
<dbReference type="PANTHER" id="PTHR10605:SF65">
    <property type="entry name" value="GH20068P"/>
    <property type="match status" value="1"/>
</dbReference>
<feature type="transmembrane region" description="Helical" evidence="4">
    <location>
        <begin position="138"/>
        <end position="157"/>
    </location>
</feature>
<keyword evidence="4" id="KW-1133">Transmembrane helix</keyword>
<dbReference type="Gene3D" id="3.40.50.300">
    <property type="entry name" value="P-loop containing nucleotide triphosphate hydrolases"/>
    <property type="match status" value="1"/>
</dbReference>
<dbReference type="PROSITE" id="PS51084">
    <property type="entry name" value="HIT_2"/>
    <property type="match status" value="1"/>
</dbReference>
<evidence type="ECO:0000256" key="2">
    <source>
        <dbReference type="ARBA" id="ARBA00023180"/>
    </source>
</evidence>
<dbReference type="SUPFAM" id="SSF54197">
    <property type="entry name" value="HIT-like"/>
    <property type="match status" value="1"/>
</dbReference>
<reference evidence="6 7" key="2">
    <citation type="journal article" date="2022" name="Mol. Biol. Evol.">
        <title>Comparative Genomics Reveals Insights into the Divergent Evolution of Astigmatic Mites and Household Pest Adaptations.</title>
        <authorList>
            <person name="Xiong Q."/>
            <person name="Wan A.T."/>
            <person name="Liu X."/>
            <person name="Fung C.S."/>
            <person name="Xiao X."/>
            <person name="Malainual N."/>
            <person name="Hou J."/>
            <person name="Wang L."/>
            <person name="Wang M."/>
            <person name="Yang K.Y."/>
            <person name="Cui Y."/>
            <person name="Leung E.L."/>
            <person name="Nong W."/>
            <person name="Shin S.K."/>
            <person name="Au S.W."/>
            <person name="Jeong K.Y."/>
            <person name="Chew F.T."/>
            <person name="Hui J.H."/>
            <person name="Leung T.F."/>
            <person name="Tungtrongchitr A."/>
            <person name="Zhong N."/>
            <person name="Liu Z."/>
            <person name="Tsui S.K."/>
        </authorList>
    </citation>
    <scope>NUCLEOTIDE SEQUENCE [LARGE SCALE GENOMIC DNA]</scope>
    <source>
        <strain evidence="6">Derp</strain>
    </source>
</reference>
<sequence>MAKLISSKKLIKMCIFCSQEKLSILFQDEKFLLIKDIRPATEHHYLVIPKEHYSNIKYLNQQQIPMIENMKQIAQDFLQTNVSDFDQNNLRLGFHWSPFNTIDHLHLHILYPYRQMNWLQNLIFRPNSYWFIDVERHFFTSLCLITFILIVLILISTNNFNLIFRHQFIIWPNPGLDKKSVNETDRIISNESQKVLPHCIIVGVRKCGTRALLEFLDIHPQITKVINEIHFFDDEKHYNLGLEWYRQQMPAIPINQSNIVIEKTPAYFVTESVPERIYAMNASIKIILIVREPVVRLISDYAQLASNRMKGGGGQRRIETFEESVLYPNGKVNSSYKGIRISMYAVYFSRWIKLFSKNQIHVVDGDQFVYDPLPELKKIETFLGLPHLIGHDDFIYNVTKGFYCIRLADNQEKCLNKNKGRRHPDINPVIIKRLRKFYEPYNKFFFSLVGRSFNWPNR</sequence>
<dbReference type="PANTHER" id="PTHR10605">
    <property type="entry name" value="HEPARAN SULFATE SULFOTRANSFERASE"/>
    <property type="match status" value="1"/>
</dbReference>
<keyword evidence="7" id="KW-1185">Reference proteome</keyword>
<keyword evidence="2" id="KW-0325">Glycoprotein</keyword>
<dbReference type="InterPro" id="IPR037359">
    <property type="entry name" value="NST/OST"/>
</dbReference>
<name>A0ABQ8JI71_DERPT</name>
<evidence type="ECO:0000313" key="7">
    <source>
        <dbReference type="Proteomes" id="UP000887458"/>
    </source>
</evidence>
<organism evidence="6 7">
    <name type="scientific">Dermatophagoides pteronyssinus</name>
    <name type="common">European house dust mite</name>
    <dbReference type="NCBI Taxonomy" id="6956"/>
    <lineage>
        <taxon>Eukaryota</taxon>
        <taxon>Metazoa</taxon>
        <taxon>Ecdysozoa</taxon>
        <taxon>Arthropoda</taxon>
        <taxon>Chelicerata</taxon>
        <taxon>Arachnida</taxon>
        <taxon>Acari</taxon>
        <taxon>Acariformes</taxon>
        <taxon>Sarcoptiformes</taxon>
        <taxon>Astigmata</taxon>
        <taxon>Psoroptidia</taxon>
        <taxon>Analgoidea</taxon>
        <taxon>Pyroglyphidae</taxon>
        <taxon>Dermatophagoidinae</taxon>
        <taxon>Dermatophagoides</taxon>
    </lineage>
</organism>
<dbReference type="Gene3D" id="3.30.428.10">
    <property type="entry name" value="HIT-like"/>
    <property type="match status" value="1"/>
</dbReference>
<keyword evidence="1" id="KW-0808">Transferase</keyword>
<feature type="short sequence motif" description="Histidine triad motif" evidence="3">
    <location>
        <begin position="104"/>
        <end position="108"/>
    </location>
</feature>
<evidence type="ECO:0000256" key="3">
    <source>
        <dbReference type="PROSITE-ProRule" id="PRU00464"/>
    </source>
</evidence>
<keyword evidence="4" id="KW-0472">Membrane</keyword>
<dbReference type="PRINTS" id="PR00332">
    <property type="entry name" value="HISTRIAD"/>
</dbReference>
<protein>
    <submittedName>
        <fullName evidence="6">Heparan sulfate glucosamine 3-O-sulfotransferase 5</fullName>
    </submittedName>
</protein>
<reference evidence="6 7" key="1">
    <citation type="journal article" date="2018" name="J. Allergy Clin. Immunol.">
        <title>High-quality assembly of Dermatophagoides pteronyssinus genome and transcriptome reveals a wide range of novel allergens.</title>
        <authorList>
            <person name="Liu X.Y."/>
            <person name="Yang K.Y."/>
            <person name="Wang M.Q."/>
            <person name="Kwok J.S."/>
            <person name="Zeng X."/>
            <person name="Yang Z."/>
            <person name="Xiao X.J."/>
            <person name="Lau C.P."/>
            <person name="Li Y."/>
            <person name="Huang Z.M."/>
            <person name="Ba J.G."/>
            <person name="Yim A.K."/>
            <person name="Ouyang C.Y."/>
            <person name="Ngai S.M."/>
            <person name="Chan T.F."/>
            <person name="Leung E.L."/>
            <person name="Liu L."/>
            <person name="Liu Z.G."/>
            <person name="Tsui S.K."/>
        </authorList>
    </citation>
    <scope>NUCLEOTIDE SEQUENCE [LARGE SCALE GENOMIC DNA]</scope>
    <source>
        <strain evidence="6">Derp</strain>
    </source>
</reference>